<protein>
    <recommendedName>
        <fullName evidence="2">DNA recombination and repair protein Rad51-like C-terminal domain-containing protein</fullName>
    </recommendedName>
</protein>
<proteinExistence type="predicted"/>
<evidence type="ECO:0000313" key="1">
    <source>
        <dbReference type="EMBL" id="KKK58596.1"/>
    </source>
</evidence>
<accession>A0A0F8ZF01</accession>
<sequence>ISDLFSFEYSKDELSLEKNQLFMKYMHSLSQIIIQNKIPVVITNMIRNIDQEEIENLEKSISMFTHMKIRLSKKGAKYVGEILSPLHSKMKFSYLITKNGIVEVS</sequence>
<dbReference type="AlphaFoldDB" id="A0A0F8ZF01"/>
<feature type="non-terminal residue" evidence="1">
    <location>
        <position position="1"/>
    </location>
</feature>
<evidence type="ECO:0008006" key="2">
    <source>
        <dbReference type="Google" id="ProtNLM"/>
    </source>
</evidence>
<comment type="caution">
    <text evidence="1">The sequence shown here is derived from an EMBL/GenBank/DDBJ whole genome shotgun (WGS) entry which is preliminary data.</text>
</comment>
<name>A0A0F8ZF01_9ZZZZ</name>
<organism evidence="1">
    <name type="scientific">marine sediment metagenome</name>
    <dbReference type="NCBI Taxonomy" id="412755"/>
    <lineage>
        <taxon>unclassified sequences</taxon>
        <taxon>metagenomes</taxon>
        <taxon>ecological metagenomes</taxon>
    </lineage>
</organism>
<gene>
    <name evidence="1" type="ORF">LCGC14_3042820</name>
</gene>
<dbReference type="InterPro" id="IPR027417">
    <property type="entry name" value="P-loop_NTPase"/>
</dbReference>
<reference evidence="1" key="1">
    <citation type="journal article" date="2015" name="Nature">
        <title>Complex archaea that bridge the gap between prokaryotes and eukaryotes.</title>
        <authorList>
            <person name="Spang A."/>
            <person name="Saw J.H."/>
            <person name="Jorgensen S.L."/>
            <person name="Zaremba-Niedzwiedzka K."/>
            <person name="Martijn J."/>
            <person name="Lind A.E."/>
            <person name="van Eijk R."/>
            <person name="Schleper C."/>
            <person name="Guy L."/>
            <person name="Ettema T.J."/>
        </authorList>
    </citation>
    <scope>NUCLEOTIDE SEQUENCE</scope>
</reference>
<dbReference type="Gene3D" id="3.40.50.300">
    <property type="entry name" value="P-loop containing nucleotide triphosphate hydrolases"/>
    <property type="match status" value="1"/>
</dbReference>
<dbReference type="EMBL" id="LAZR01063896">
    <property type="protein sequence ID" value="KKK58596.1"/>
    <property type="molecule type" value="Genomic_DNA"/>
</dbReference>